<organism evidence="4 5">
    <name type="scientific">Clostridium sporogenes</name>
    <dbReference type="NCBI Taxonomy" id="1509"/>
    <lineage>
        <taxon>Bacteria</taxon>
        <taxon>Bacillati</taxon>
        <taxon>Bacillota</taxon>
        <taxon>Clostridia</taxon>
        <taxon>Eubacteriales</taxon>
        <taxon>Clostridiaceae</taxon>
        <taxon>Clostridium</taxon>
    </lineage>
</organism>
<evidence type="ECO:0000256" key="2">
    <source>
        <dbReference type="SAM" id="Phobius"/>
    </source>
</evidence>
<dbReference type="AlphaFoldDB" id="A0ABD6RZ35"/>
<dbReference type="Proteomes" id="UP000193911">
    <property type="component" value="Unassembled WGS sequence"/>
</dbReference>
<comment type="caution">
    <text evidence="4">The sequence shown here is derived from an EMBL/GenBank/DDBJ whole genome shotgun (WGS) entry which is preliminary data.</text>
</comment>
<gene>
    <name evidence="4" type="ORF">B2H94_11785</name>
</gene>
<keyword evidence="2" id="KW-0812">Transmembrane</keyword>
<dbReference type="PANTHER" id="PTHR43685:SF11">
    <property type="entry name" value="GLYCOSYLTRANSFERASE TAGX-RELATED"/>
    <property type="match status" value="1"/>
</dbReference>
<reference evidence="4 5" key="1">
    <citation type="submission" date="2017-02" db="EMBL/GenBank/DDBJ databases">
        <title>Differentiating clades of botulinum-neurotoxin-producing Clostridia with a simple, multiplex PCR assay.</title>
        <authorList>
            <person name="Williamson C.H.D."/>
            <person name="Vazquez A."/>
            <person name="Hill K."/>
            <person name="Smith T.J."/>
            <person name="Nottingham R."/>
            <person name="Stone N.E."/>
            <person name="Sobek C.J."/>
            <person name="Cocking J.H."/>
            <person name="Fernandez R.A."/>
            <person name="Caballero P.A."/>
            <person name="Leiser O.P."/>
            <person name="Keim P."/>
            <person name="Sahl J.W."/>
        </authorList>
    </citation>
    <scope>NUCLEOTIDE SEQUENCE [LARGE SCALE GENOMIC DNA]</scope>
    <source>
        <strain evidence="4 5">CLS_DGF_0088_06</strain>
    </source>
</reference>
<dbReference type="CDD" id="cd00761">
    <property type="entry name" value="Glyco_tranf_GTA_type"/>
    <property type="match status" value="1"/>
</dbReference>
<accession>A0ABD6RZ35</accession>
<protein>
    <recommendedName>
        <fullName evidence="3">Glycosyltransferase 2-like domain-containing protein</fullName>
    </recommendedName>
</protein>
<dbReference type="PANTHER" id="PTHR43685">
    <property type="entry name" value="GLYCOSYLTRANSFERASE"/>
    <property type="match status" value="1"/>
</dbReference>
<evidence type="ECO:0000256" key="1">
    <source>
        <dbReference type="ARBA" id="ARBA00006739"/>
    </source>
</evidence>
<dbReference type="InterPro" id="IPR029044">
    <property type="entry name" value="Nucleotide-diphossugar_trans"/>
</dbReference>
<comment type="similarity">
    <text evidence="1">Belongs to the glycosyltransferase 2 family.</text>
</comment>
<dbReference type="RefSeq" id="WP_003484436.1">
    <property type="nucleotide sequence ID" value="NZ_CABKNI010000002.1"/>
</dbReference>
<evidence type="ECO:0000313" key="4">
    <source>
        <dbReference type="EMBL" id="OSB16863.1"/>
    </source>
</evidence>
<feature type="transmembrane region" description="Helical" evidence="2">
    <location>
        <begin position="244"/>
        <end position="261"/>
    </location>
</feature>
<sequence>MNKVIVSAIIPYYNSERTIVRTLNSVINQLYKNFEIILIDDGSTDNSYSVVEDFIKNNSQYQIKNLYQKNSGPSKARNLGIKESIGKYIALLDSDDSWHKDKLKIQMDFIQSRQDIVILGCNHKIVGDNSNIINSKEPYEFKDVNFYRRLFKNYFHTSSVIIKKSALLEIGGFNENQKYAEDTLLYLKILRKYKGGKIQLPLVNTYKNDFGQNGLSGNLKEIEKYELKNFKELRKENYKYDKKINVILYFVIVAFSLIKYLRRILIVKLRK</sequence>
<proteinExistence type="inferred from homology"/>
<dbReference type="EMBL" id="MWJJ01000002">
    <property type="protein sequence ID" value="OSB16863.1"/>
    <property type="molecule type" value="Genomic_DNA"/>
</dbReference>
<dbReference type="InterPro" id="IPR050834">
    <property type="entry name" value="Glycosyltransf_2"/>
</dbReference>
<dbReference type="SUPFAM" id="SSF53448">
    <property type="entry name" value="Nucleotide-diphospho-sugar transferases"/>
    <property type="match status" value="1"/>
</dbReference>
<evidence type="ECO:0000313" key="5">
    <source>
        <dbReference type="Proteomes" id="UP000193911"/>
    </source>
</evidence>
<dbReference type="InterPro" id="IPR001173">
    <property type="entry name" value="Glyco_trans_2-like"/>
</dbReference>
<dbReference type="Pfam" id="PF00535">
    <property type="entry name" value="Glycos_transf_2"/>
    <property type="match status" value="1"/>
</dbReference>
<dbReference type="Gene3D" id="3.90.550.10">
    <property type="entry name" value="Spore Coat Polysaccharide Biosynthesis Protein SpsA, Chain A"/>
    <property type="match status" value="1"/>
</dbReference>
<name>A0ABD6RZ35_CLOSG</name>
<keyword evidence="2" id="KW-1133">Transmembrane helix</keyword>
<keyword evidence="2" id="KW-0472">Membrane</keyword>
<feature type="domain" description="Glycosyltransferase 2-like" evidence="3">
    <location>
        <begin position="7"/>
        <end position="164"/>
    </location>
</feature>
<evidence type="ECO:0000259" key="3">
    <source>
        <dbReference type="Pfam" id="PF00535"/>
    </source>
</evidence>